<dbReference type="PRINTS" id="PR00682">
    <property type="entry name" value="IPNSYNTHASE"/>
</dbReference>
<comment type="similarity">
    <text evidence="1">Belongs to the iron/ascorbate-dependent oxidoreductase family.</text>
</comment>
<dbReference type="Proteomes" id="UP000664132">
    <property type="component" value="Unassembled WGS sequence"/>
</dbReference>
<feature type="domain" description="Isopenicillin N synthase-like Fe(2+) 2OG dioxygenase" evidence="2">
    <location>
        <begin position="216"/>
        <end position="301"/>
    </location>
</feature>
<dbReference type="OrthoDB" id="406156at2759"/>
<gene>
    <name evidence="4" type="ORF">IFR04_008650</name>
</gene>
<dbReference type="EMBL" id="JAFJYH010000134">
    <property type="protein sequence ID" value="KAG4418208.1"/>
    <property type="molecule type" value="Genomic_DNA"/>
</dbReference>
<evidence type="ECO:0000259" key="3">
    <source>
        <dbReference type="Pfam" id="PF14226"/>
    </source>
</evidence>
<evidence type="ECO:0000256" key="1">
    <source>
        <dbReference type="ARBA" id="ARBA00008056"/>
    </source>
</evidence>
<dbReference type="Gene3D" id="2.60.120.330">
    <property type="entry name" value="B-lactam Antibiotic, Isopenicillin N Synthase, Chain"/>
    <property type="match status" value="1"/>
</dbReference>
<dbReference type="Pfam" id="PF14226">
    <property type="entry name" value="DIOX_N"/>
    <property type="match status" value="1"/>
</dbReference>
<reference evidence="4" key="1">
    <citation type="submission" date="2021-02" db="EMBL/GenBank/DDBJ databases">
        <title>Genome sequence Cadophora malorum strain M34.</title>
        <authorList>
            <person name="Stefanovic E."/>
            <person name="Vu D."/>
            <person name="Scully C."/>
            <person name="Dijksterhuis J."/>
            <person name="Roader J."/>
            <person name="Houbraken J."/>
        </authorList>
    </citation>
    <scope>NUCLEOTIDE SEQUENCE</scope>
    <source>
        <strain evidence="4">M34</strain>
    </source>
</reference>
<evidence type="ECO:0000313" key="5">
    <source>
        <dbReference type="Proteomes" id="UP000664132"/>
    </source>
</evidence>
<dbReference type="InterPro" id="IPR044861">
    <property type="entry name" value="IPNS-like_FE2OG_OXY"/>
</dbReference>
<name>A0A8H7TG57_9HELO</name>
<dbReference type="InterPro" id="IPR026992">
    <property type="entry name" value="DIOX_N"/>
</dbReference>
<dbReference type="FunFam" id="2.60.120.330:FF:000040">
    <property type="entry name" value="Chromosome 21, whole genome shotgun sequence"/>
    <property type="match status" value="1"/>
</dbReference>
<evidence type="ECO:0008006" key="6">
    <source>
        <dbReference type="Google" id="ProtNLM"/>
    </source>
</evidence>
<evidence type="ECO:0000259" key="2">
    <source>
        <dbReference type="Pfam" id="PF03171"/>
    </source>
</evidence>
<feature type="domain" description="Non-haem dioxygenase N-terminal" evidence="3">
    <location>
        <begin position="37"/>
        <end position="153"/>
    </location>
</feature>
<dbReference type="InterPro" id="IPR027443">
    <property type="entry name" value="IPNS-like_sf"/>
</dbReference>
<sequence>MHRHVSNTIETSASNRLLSYTQVPETAHQLDWADLATLDLSTFHEPGGKQLLAAQLKNAIEQIGFFYITNFGLEQADVDCQFAIGKEFFNLDTAEKLKYRADLENGGYNGYKPIGILEIAPGYFDNTEIYNIPKFIPQYERPHPAMIKENWPEISKFGKYIHEEVVSRLLVFFAIILELPQGFFLETHRYAERSDCHLRYVKYHARTPEVNKAIKNVWVKGHTDFGSLTLLFRQPVAALQVRTPQETWKYVKQYPGSITVNIADSLSFLTNGYLKSSIHRVVAPPPDQANLNRLGVLYFVRPEDDLELKTIPSPLLQRLGLDEQPEGPVLTAGEWVKARVAKYVNKAGDFTKENGEQEIIKGVSAKYYD</sequence>
<proteinExistence type="inferred from homology"/>
<dbReference type="InterPro" id="IPR050231">
    <property type="entry name" value="Iron_ascorbate_oxido_reductase"/>
</dbReference>
<protein>
    <recommendedName>
        <fullName evidence="6">Flavonol synthase</fullName>
    </recommendedName>
</protein>
<accession>A0A8H7TG57</accession>
<dbReference type="PANTHER" id="PTHR47990">
    <property type="entry name" value="2-OXOGLUTARATE (2OG) AND FE(II)-DEPENDENT OXYGENASE SUPERFAMILY PROTEIN-RELATED"/>
    <property type="match status" value="1"/>
</dbReference>
<dbReference type="SUPFAM" id="SSF51197">
    <property type="entry name" value="Clavaminate synthase-like"/>
    <property type="match status" value="1"/>
</dbReference>
<organism evidence="4 5">
    <name type="scientific">Cadophora malorum</name>
    <dbReference type="NCBI Taxonomy" id="108018"/>
    <lineage>
        <taxon>Eukaryota</taxon>
        <taxon>Fungi</taxon>
        <taxon>Dikarya</taxon>
        <taxon>Ascomycota</taxon>
        <taxon>Pezizomycotina</taxon>
        <taxon>Leotiomycetes</taxon>
        <taxon>Helotiales</taxon>
        <taxon>Ploettnerulaceae</taxon>
        <taxon>Cadophora</taxon>
    </lineage>
</organism>
<comment type="caution">
    <text evidence="4">The sequence shown here is derived from an EMBL/GenBank/DDBJ whole genome shotgun (WGS) entry which is preliminary data.</text>
</comment>
<dbReference type="Pfam" id="PF03171">
    <property type="entry name" value="2OG-FeII_Oxy"/>
    <property type="match status" value="1"/>
</dbReference>
<evidence type="ECO:0000313" key="4">
    <source>
        <dbReference type="EMBL" id="KAG4418208.1"/>
    </source>
</evidence>
<keyword evidence="5" id="KW-1185">Reference proteome</keyword>
<dbReference type="AlphaFoldDB" id="A0A8H7TG57"/>